<dbReference type="PANTHER" id="PTHR23275">
    <property type="entry name" value="CABRIOLET.-RELATED"/>
    <property type="match status" value="1"/>
</dbReference>
<protein>
    <submittedName>
        <fullName evidence="3">Proprotein convertase subtilisin/kexin type 5</fullName>
    </submittedName>
</protein>
<evidence type="ECO:0000259" key="2">
    <source>
        <dbReference type="SMART" id="SM00181"/>
    </source>
</evidence>
<evidence type="ECO:0000313" key="4">
    <source>
        <dbReference type="Proteomes" id="UP000009168"/>
    </source>
</evidence>
<dbReference type="SMART" id="SM00261">
    <property type="entry name" value="FU"/>
    <property type="match status" value="6"/>
</dbReference>
<dbReference type="InterPro" id="IPR009030">
    <property type="entry name" value="Growth_fac_rcpt_cys_sf"/>
</dbReference>
<dbReference type="eggNOG" id="KOG3525">
    <property type="taxonomic scope" value="Eukaryota"/>
</dbReference>
<keyword evidence="4" id="KW-1185">Reference proteome</keyword>
<dbReference type="GeneID" id="7834845"/>
<name>Q23R72_TETTS</name>
<evidence type="ECO:0000256" key="1">
    <source>
        <dbReference type="SAM" id="SignalP"/>
    </source>
</evidence>
<dbReference type="InterPro" id="IPR006212">
    <property type="entry name" value="Furin_repeat"/>
</dbReference>
<keyword evidence="1" id="KW-0732">Signal</keyword>
<accession>Q23R72</accession>
<dbReference type="EMBL" id="GG662644">
    <property type="protein sequence ID" value="EAR99176.2"/>
    <property type="molecule type" value="Genomic_DNA"/>
</dbReference>
<feature type="chain" id="PRO_5004202073" evidence="1">
    <location>
        <begin position="34"/>
        <end position="1110"/>
    </location>
</feature>
<feature type="domain" description="EGF-like" evidence="2">
    <location>
        <begin position="273"/>
        <end position="308"/>
    </location>
</feature>
<gene>
    <name evidence="3" type="ORF">TTHERM_00390160</name>
</gene>
<reference evidence="4" key="1">
    <citation type="journal article" date="2006" name="PLoS Biol.">
        <title>Macronuclear genome sequence of the ciliate Tetrahymena thermophila, a model eukaryote.</title>
        <authorList>
            <person name="Eisen J.A."/>
            <person name="Coyne R.S."/>
            <person name="Wu M."/>
            <person name="Wu D."/>
            <person name="Thiagarajan M."/>
            <person name="Wortman J.R."/>
            <person name="Badger J.H."/>
            <person name="Ren Q."/>
            <person name="Amedeo P."/>
            <person name="Jones K.M."/>
            <person name="Tallon L.J."/>
            <person name="Delcher A.L."/>
            <person name="Salzberg S.L."/>
            <person name="Silva J.C."/>
            <person name="Haas B.J."/>
            <person name="Majoros W.H."/>
            <person name="Farzad M."/>
            <person name="Carlton J.M."/>
            <person name="Smith R.K. Jr."/>
            <person name="Garg J."/>
            <person name="Pearlman R.E."/>
            <person name="Karrer K.M."/>
            <person name="Sun L."/>
            <person name="Manning G."/>
            <person name="Elde N.C."/>
            <person name="Turkewitz A.P."/>
            <person name="Asai D.J."/>
            <person name="Wilkes D.E."/>
            <person name="Wang Y."/>
            <person name="Cai H."/>
            <person name="Collins K."/>
            <person name="Stewart B.A."/>
            <person name="Lee S.R."/>
            <person name="Wilamowska K."/>
            <person name="Weinberg Z."/>
            <person name="Ruzzo W.L."/>
            <person name="Wloga D."/>
            <person name="Gaertig J."/>
            <person name="Frankel J."/>
            <person name="Tsao C.-C."/>
            <person name="Gorovsky M.A."/>
            <person name="Keeling P.J."/>
            <person name="Waller R.F."/>
            <person name="Patron N.J."/>
            <person name="Cherry J.M."/>
            <person name="Stover N.A."/>
            <person name="Krieger C.J."/>
            <person name="del Toro C."/>
            <person name="Ryder H.F."/>
            <person name="Williamson S.C."/>
            <person name="Barbeau R.A."/>
            <person name="Hamilton E.P."/>
            <person name="Orias E."/>
        </authorList>
    </citation>
    <scope>NUCLEOTIDE SEQUENCE [LARGE SCALE GENOMIC DNA]</scope>
    <source>
        <strain evidence="4">SB210</strain>
    </source>
</reference>
<dbReference type="SMART" id="SM00181">
    <property type="entry name" value="EGF"/>
    <property type="match status" value="4"/>
</dbReference>
<feature type="domain" description="EGF-like" evidence="2">
    <location>
        <begin position="399"/>
        <end position="430"/>
    </location>
</feature>
<proteinExistence type="predicted"/>
<dbReference type="Gene3D" id="2.10.220.10">
    <property type="entry name" value="Hormone Receptor, Insulin-like Growth Factor Receptor 1, Chain A, domain 2"/>
    <property type="match status" value="4"/>
</dbReference>
<dbReference type="InParanoid" id="Q23R72"/>
<evidence type="ECO:0000313" key="3">
    <source>
        <dbReference type="EMBL" id="EAR99176.2"/>
    </source>
</evidence>
<dbReference type="InterPro" id="IPR000742">
    <property type="entry name" value="EGF"/>
</dbReference>
<dbReference type="SUPFAM" id="SSF57184">
    <property type="entry name" value="Growth factor receptor domain"/>
    <property type="match status" value="3"/>
</dbReference>
<dbReference type="CDD" id="cd00064">
    <property type="entry name" value="FU"/>
    <property type="match status" value="4"/>
</dbReference>
<feature type="domain" description="EGF-like" evidence="2">
    <location>
        <begin position="241"/>
        <end position="272"/>
    </location>
</feature>
<dbReference type="InterPro" id="IPR052798">
    <property type="entry name" value="Giardia_VSA"/>
</dbReference>
<feature type="signal peptide" evidence="1">
    <location>
        <begin position="1"/>
        <end position="33"/>
    </location>
</feature>
<dbReference type="OrthoDB" id="286906at2759"/>
<organism evidence="3 4">
    <name type="scientific">Tetrahymena thermophila (strain SB210)</name>
    <dbReference type="NCBI Taxonomy" id="312017"/>
    <lineage>
        <taxon>Eukaryota</taxon>
        <taxon>Sar</taxon>
        <taxon>Alveolata</taxon>
        <taxon>Ciliophora</taxon>
        <taxon>Intramacronucleata</taxon>
        <taxon>Oligohymenophorea</taxon>
        <taxon>Hymenostomatida</taxon>
        <taxon>Tetrahymenina</taxon>
        <taxon>Tetrahymenidae</taxon>
        <taxon>Tetrahymena</taxon>
    </lineage>
</organism>
<dbReference type="RefSeq" id="XP_001019421.2">
    <property type="nucleotide sequence ID" value="XM_001019421.2"/>
</dbReference>
<dbReference type="PANTHER" id="PTHR23275:SF100">
    <property type="entry name" value="EGF-LIKE DOMAIN-CONTAINING PROTEIN"/>
    <property type="match status" value="1"/>
</dbReference>
<dbReference type="HOGENOM" id="CLU_297805_0_0_1"/>
<dbReference type="Proteomes" id="UP000009168">
    <property type="component" value="Unassembled WGS sequence"/>
</dbReference>
<sequence>MKSFTLSIPFIERNFLKLTLVILLICCLQVSNAETLNDALQNKDCSVDRAVALSIQLFTFAQKLKSCNFQDIESIVQFEYSNQIGILNALDKNTALEIQSTFLSGSQKLSLEYGFIGLPEYFLYKKYAAKEPSCGDSQLLKRIGDDYNDCKLCMGNSFSTRNSDQINTLKQNKHFNYDQENNIFTLDESQPLNQILVESFQLLWNCNNPDDEMIVTGYYDESTEERLLKTDVNGFDKICMKCQVKNCGVCTSNYAQCLQCKDGFYMKDGLCVACTQSNCSKCTYDSALGSTTCNLCRSGLYLLQGQCVEQCPPEYKTTKTQCLYCRPGTYVQDEKCVECSDYCLECTGPNPNQCKSCFDGFVFEYGKGCSVCPTGQQCGKNRCTQSQYRMLQYPYTCAECFQNCDTCKGPLQNDCLTCKNNYANQNGFCLNPSFKAKKFKDPRTQTEKECNFSCEECIDSSDLCTKCNPELNYFVKDGDRFKCYNRCPIYYQATSPIQDPSNPSDVYFECVKSDSYTSDLQAADQLRDEAKSKCPKQQYWDIQTKQCYKCTNNCISCNDDSSCIECEPKYFWNDNRKTCSPCHPSCKKCTGPLYKDCLSCPSANKLFPDVNGVCDTTITTSLPLSNILTQNQIYENLQVCKSFLPSDQQQNYSVQFSKVYSSNDQQWQNVKMMSSDKPCTFQQFQNRYRYFKKNNQNCDDSQISQSTIGKNGDLVTIYSMLLSQSNAQYSGQAVNPQSLVEFAITQNFFSSAYAFNPTLSFNCNQLQCVSQLDSYLNGFASPNNQKEISIKKLKDIVLTTTKQTPLSCFQDGQFVNQNSVEEIEQLVNNSQYTLNTSSKNYFILYLCGKDSQDNTVQRTVLVQKYLGNAFFEVLNVNNPVSSQVEKISLYGASAEQNSYLKKCDSSLTNSLTSYLVQKVRVIQVSEQDKNIDTSELMFQQYTDKANVQVITPTKCSCDETKDYIFANENQGNQFITVITPQNKLLTQTINAFEIKYILNKYNIDPDVMKANGLSITKIEAESIYNDYIQDTIKNTKQCYGITDSTPLCMVNVLADILFSNRQNCSFSKEITEIVKKSDFNGLKEFIQKQNWCDLYNDRCLKAQQTLKGCI</sequence>
<feature type="domain" description="EGF-like" evidence="2">
    <location>
        <begin position="338"/>
        <end position="370"/>
    </location>
</feature>
<dbReference type="KEGG" id="tet:TTHERM_00390160"/>
<dbReference type="AlphaFoldDB" id="Q23R72"/>